<proteinExistence type="predicted"/>
<evidence type="ECO:0000313" key="1">
    <source>
        <dbReference type="EMBL" id="AGF97593.1"/>
    </source>
</evidence>
<organism evidence="1 2">
    <name type="scientific">Methanosarcina mazei Tuc01</name>
    <dbReference type="NCBI Taxonomy" id="1236903"/>
    <lineage>
        <taxon>Archaea</taxon>
        <taxon>Methanobacteriati</taxon>
        <taxon>Methanobacteriota</taxon>
        <taxon>Stenosarchaea group</taxon>
        <taxon>Methanomicrobia</taxon>
        <taxon>Methanosarcinales</taxon>
        <taxon>Methanosarcinaceae</taxon>
        <taxon>Methanosarcina</taxon>
    </lineage>
</organism>
<dbReference type="KEGG" id="mmaz:MmTuc01_2275"/>
<reference evidence="1 2" key="1">
    <citation type="journal article" date="2013" name="Genome Announc.">
        <title>Complete Genome of a Methanosarcina mazei Strain Isolated from Sediment Samples from an Amazonian Flooded Area.</title>
        <authorList>
            <person name="Assis das Gracas D."/>
            <person name="Thiago Juca Ramos R."/>
            <person name="Vieira Araujo A.C."/>
            <person name="Zahlouth R."/>
            <person name="Ribeiro Carneiro A."/>
            <person name="Souza Lopes T."/>
            <person name="Azevedo Barauna R."/>
            <person name="Azevedo V."/>
            <person name="Cruz Schneider M.P."/>
            <person name="Pellizari V.H."/>
            <person name="Silva A."/>
        </authorList>
    </citation>
    <scope>NUCLEOTIDE SEQUENCE [LARGE SCALE GENOMIC DNA]</scope>
    <source>
        <strain evidence="1 2">Tuc01</strain>
    </source>
</reference>
<dbReference type="BioCyc" id="MMAZ1236903:G139K-2174-MONOMER"/>
<protein>
    <submittedName>
        <fullName evidence="1">Uncharacterized protein</fullName>
    </submittedName>
</protein>
<accession>M1QBJ5</accession>
<dbReference type="EMBL" id="CP004144">
    <property type="protein sequence ID" value="AGF97593.1"/>
    <property type="molecule type" value="Genomic_DNA"/>
</dbReference>
<sequence length="45" mass="5219">MVVTNPRQIQFKGFFNEVIFISNIFLREEIVCPDPVIPVLAAVWK</sequence>
<name>M1QBJ5_METMZ</name>
<gene>
    <name evidence="1" type="ORF">MmTuc01_2275</name>
</gene>
<dbReference type="HOGENOM" id="CLU_3194527_0_0_2"/>
<dbReference type="AlphaFoldDB" id="M1QBJ5"/>
<evidence type="ECO:0000313" key="2">
    <source>
        <dbReference type="Proteomes" id="UP000011718"/>
    </source>
</evidence>
<dbReference type="Proteomes" id="UP000011718">
    <property type="component" value="Chromosome"/>
</dbReference>